<dbReference type="Proteomes" id="UP001519535">
    <property type="component" value="Unassembled WGS sequence"/>
</dbReference>
<evidence type="ECO:0000313" key="2">
    <source>
        <dbReference type="EMBL" id="MBS9535584.1"/>
    </source>
</evidence>
<gene>
    <name evidence="2" type="ORF">KIH27_18520</name>
</gene>
<dbReference type="RefSeq" id="WP_214094441.1">
    <property type="nucleotide sequence ID" value="NZ_JAHCLR010000050.1"/>
</dbReference>
<evidence type="ECO:0000313" key="3">
    <source>
        <dbReference type="Proteomes" id="UP001519535"/>
    </source>
</evidence>
<reference evidence="2 3" key="1">
    <citation type="submission" date="2021-05" db="EMBL/GenBank/DDBJ databases">
        <title>Mycobacterium acidophilum sp. nov., an extremely acid-tolerant member of the genus Mycobacterium.</title>
        <authorList>
            <person name="Xia J."/>
        </authorList>
    </citation>
    <scope>NUCLEOTIDE SEQUENCE [LARGE SCALE GENOMIC DNA]</scope>
    <source>
        <strain evidence="2 3">M1</strain>
    </source>
</reference>
<protein>
    <recommendedName>
        <fullName evidence="4">CopG family transcriptional regulator</fullName>
    </recommendedName>
</protein>
<dbReference type="EMBL" id="JAHCLR010000050">
    <property type="protein sequence ID" value="MBS9535584.1"/>
    <property type="molecule type" value="Genomic_DNA"/>
</dbReference>
<evidence type="ECO:0008006" key="4">
    <source>
        <dbReference type="Google" id="ProtNLM"/>
    </source>
</evidence>
<evidence type="ECO:0000256" key="1">
    <source>
        <dbReference type="SAM" id="MobiDB-lite"/>
    </source>
</evidence>
<accession>A0ABS5RPR6</accession>
<sequence>MAADRFQRSGPHLEQAMTVRVPPGLKDDVRKLLDDHDRELRAFVVASLRALHDQPEAFLAYLKPYWPEPRLRGRPPASPRKASTSRQDGH</sequence>
<feature type="compositionally biased region" description="Polar residues" evidence="1">
    <location>
        <begin position="81"/>
        <end position="90"/>
    </location>
</feature>
<proteinExistence type="predicted"/>
<organism evidence="2 3">
    <name type="scientific">Mycolicibacter acidiphilus</name>
    <dbReference type="NCBI Taxonomy" id="2835306"/>
    <lineage>
        <taxon>Bacteria</taxon>
        <taxon>Bacillati</taxon>
        <taxon>Actinomycetota</taxon>
        <taxon>Actinomycetes</taxon>
        <taxon>Mycobacteriales</taxon>
        <taxon>Mycobacteriaceae</taxon>
        <taxon>Mycolicibacter</taxon>
    </lineage>
</organism>
<comment type="caution">
    <text evidence="2">The sequence shown here is derived from an EMBL/GenBank/DDBJ whole genome shotgun (WGS) entry which is preliminary data.</text>
</comment>
<keyword evidence="3" id="KW-1185">Reference proteome</keyword>
<feature type="region of interest" description="Disordered" evidence="1">
    <location>
        <begin position="67"/>
        <end position="90"/>
    </location>
</feature>
<name>A0ABS5RPR6_9MYCO</name>